<dbReference type="Pfam" id="PF04138">
    <property type="entry name" value="GtrA_DPMS_TM"/>
    <property type="match status" value="1"/>
</dbReference>
<dbReference type="OrthoDB" id="361483at2"/>
<evidence type="ECO:0000256" key="1">
    <source>
        <dbReference type="ARBA" id="ARBA00004141"/>
    </source>
</evidence>
<evidence type="ECO:0000259" key="7">
    <source>
        <dbReference type="Pfam" id="PF04138"/>
    </source>
</evidence>
<name>A0A1H7HV91_9LACT</name>
<feature type="transmembrane region" description="Helical" evidence="6">
    <location>
        <begin position="81"/>
        <end position="103"/>
    </location>
</feature>
<dbReference type="EMBL" id="FNZU01000003">
    <property type="protein sequence ID" value="SEK53492.1"/>
    <property type="molecule type" value="Genomic_DNA"/>
</dbReference>
<evidence type="ECO:0000256" key="2">
    <source>
        <dbReference type="ARBA" id="ARBA00009399"/>
    </source>
</evidence>
<evidence type="ECO:0000256" key="6">
    <source>
        <dbReference type="SAM" id="Phobius"/>
    </source>
</evidence>
<gene>
    <name evidence="8" type="ORF">SAMN04488099_103171</name>
</gene>
<keyword evidence="3 6" id="KW-0812">Transmembrane</keyword>
<keyword evidence="9" id="KW-1185">Reference proteome</keyword>
<dbReference type="PANTHER" id="PTHR38459:SF5">
    <property type="entry name" value="CELL WALL TEICHOIC ACID GLYCOSYLATION PROTEIN GTCA"/>
    <property type="match status" value="1"/>
</dbReference>
<dbReference type="InterPro" id="IPR051401">
    <property type="entry name" value="GtrA_CellWall_Glycosyl"/>
</dbReference>
<evidence type="ECO:0000256" key="5">
    <source>
        <dbReference type="ARBA" id="ARBA00023136"/>
    </source>
</evidence>
<comment type="subcellular location">
    <subcellularLocation>
        <location evidence="1">Membrane</location>
        <topology evidence="1">Multi-pass membrane protein</topology>
    </subcellularLocation>
</comment>
<evidence type="ECO:0000256" key="3">
    <source>
        <dbReference type="ARBA" id="ARBA00022692"/>
    </source>
</evidence>
<keyword evidence="4 6" id="KW-1133">Transmembrane helix</keyword>
<dbReference type="PANTHER" id="PTHR38459">
    <property type="entry name" value="PROPHAGE BACTOPRENOL-LINKED GLUCOSE TRANSLOCASE HOMOLOG"/>
    <property type="match status" value="1"/>
</dbReference>
<dbReference type="AlphaFoldDB" id="A0A1H7HV91"/>
<feature type="transmembrane region" description="Helical" evidence="6">
    <location>
        <begin position="115"/>
        <end position="134"/>
    </location>
</feature>
<feature type="transmembrane region" description="Helical" evidence="6">
    <location>
        <begin position="12"/>
        <end position="35"/>
    </location>
</feature>
<feature type="transmembrane region" description="Helical" evidence="6">
    <location>
        <begin position="41"/>
        <end position="61"/>
    </location>
</feature>
<dbReference type="InterPro" id="IPR007267">
    <property type="entry name" value="GtrA_DPMS_TM"/>
</dbReference>
<dbReference type="Proteomes" id="UP000199081">
    <property type="component" value="Unassembled WGS sequence"/>
</dbReference>
<keyword evidence="5 6" id="KW-0472">Membrane</keyword>
<feature type="domain" description="GtrA/DPMS transmembrane" evidence="7">
    <location>
        <begin position="17"/>
        <end position="134"/>
    </location>
</feature>
<dbReference type="STRING" id="426702.SAMN04488099_103171"/>
<dbReference type="RefSeq" id="WP_091479380.1">
    <property type="nucleotide sequence ID" value="NZ_BJYC01000006.1"/>
</dbReference>
<comment type="similarity">
    <text evidence="2">Belongs to the GtrA family.</text>
</comment>
<organism evidence="8 9">
    <name type="scientific">Alkalibacterium pelagium</name>
    <dbReference type="NCBI Taxonomy" id="426702"/>
    <lineage>
        <taxon>Bacteria</taxon>
        <taxon>Bacillati</taxon>
        <taxon>Bacillota</taxon>
        <taxon>Bacilli</taxon>
        <taxon>Lactobacillales</taxon>
        <taxon>Carnobacteriaceae</taxon>
        <taxon>Alkalibacterium</taxon>
    </lineage>
</organism>
<evidence type="ECO:0000256" key="4">
    <source>
        <dbReference type="ARBA" id="ARBA00022989"/>
    </source>
</evidence>
<evidence type="ECO:0000313" key="8">
    <source>
        <dbReference type="EMBL" id="SEK53492.1"/>
    </source>
</evidence>
<protein>
    <submittedName>
        <fullName evidence="8">Putative flippase GtrA (Transmembrane translocase of bactoprenol-linked glucose)</fullName>
    </submittedName>
</protein>
<dbReference type="GO" id="GO:0005886">
    <property type="term" value="C:plasma membrane"/>
    <property type="evidence" value="ECO:0007669"/>
    <property type="project" value="TreeGrafter"/>
</dbReference>
<accession>A0A1H7HV91</accession>
<dbReference type="GO" id="GO:0000271">
    <property type="term" value="P:polysaccharide biosynthetic process"/>
    <property type="evidence" value="ECO:0007669"/>
    <property type="project" value="InterPro"/>
</dbReference>
<evidence type="ECO:0000313" key="9">
    <source>
        <dbReference type="Proteomes" id="UP000199081"/>
    </source>
</evidence>
<sequence>MKKLLQLFERYYEAFSYVIFGGLTTVLNLVVFYTLNELIGMNYLFANLISIVISILFAYVVNKKYVFRVKSQSVKQVSRELLLFFLFRSGSLLVDMLAMVIMVEKLALDPNASKLITEIFVVVLNFIVSKFIVFKNKSEY</sequence>
<proteinExistence type="inferred from homology"/>
<reference evidence="9" key="1">
    <citation type="submission" date="2016-10" db="EMBL/GenBank/DDBJ databases">
        <authorList>
            <person name="Varghese N."/>
            <person name="Submissions S."/>
        </authorList>
    </citation>
    <scope>NUCLEOTIDE SEQUENCE [LARGE SCALE GENOMIC DNA]</scope>
    <source>
        <strain evidence="9">DSM 19183</strain>
    </source>
</reference>